<dbReference type="AlphaFoldDB" id="A0A1M2VGV9"/>
<accession>A0A1M2VGV9</accession>
<feature type="compositionally biased region" description="Basic and acidic residues" evidence="1">
    <location>
        <begin position="26"/>
        <end position="36"/>
    </location>
</feature>
<protein>
    <submittedName>
        <fullName evidence="2">Uncharacterized protein</fullName>
    </submittedName>
</protein>
<organism evidence="2 3">
    <name type="scientific">Trametes pubescens</name>
    <name type="common">White-rot fungus</name>
    <dbReference type="NCBI Taxonomy" id="154538"/>
    <lineage>
        <taxon>Eukaryota</taxon>
        <taxon>Fungi</taxon>
        <taxon>Dikarya</taxon>
        <taxon>Basidiomycota</taxon>
        <taxon>Agaricomycotina</taxon>
        <taxon>Agaricomycetes</taxon>
        <taxon>Polyporales</taxon>
        <taxon>Polyporaceae</taxon>
        <taxon>Trametes</taxon>
    </lineage>
</organism>
<feature type="region of interest" description="Disordered" evidence="1">
    <location>
        <begin position="26"/>
        <end position="45"/>
    </location>
</feature>
<gene>
    <name evidence="2" type="ORF">TRAPUB_2324</name>
</gene>
<keyword evidence="3" id="KW-1185">Reference proteome</keyword>
<evidence type="ECO:0000313" key="3">
    <source>
        <dbReference type="Proteomes" id="UP000184267"/>
    </source>
</evidence>
<comment type="caution">
    <text evidence="2">The sequence shown here is derived from an EMBL/GenBank/DDBJ whole genome shotgun (WGS) entry which is preliminary data.</text>
</comment>
<reference evidence="2 3" key="1">
    <citation type="submission" date="2016-10" db="EMBL/GenBank/DDBJ databases">
        <title>Genome sequence of the basidiomycete white-rot fungus Trametes pubescens.</title>
        <authorList>
            <person name="Makela M.R."/>
            <person name="Granchi Z."/>
            <person name="Peng M."/>
            <person name="De Vries R.P."/>
            <person name="Grigoriev I."/>
            <person name="Riley R."/>
            <person name="Hilden K."/>
        </authorList>
    </citation>
    <scope>NUCLEOTIDE SEQUENCE [LARGE SCALE GENOMIC DNA]</scope>
    <source>
        <strain evidence="2 3">FBCC735</strain>
    </source>
</reference>
<dbReference type="OrthoDB" id="2750353at2759"/>
<sequence>MSQAAPAPMDVVQDLIRATEEAKVAIEARSSPRNDTDSETWSSASDIPVVQRRKILAVVSHLSPNGKSEQGW</sequence>
<dbReference type="EMBL" id="MNAD01001255">
    <property type="protein sequence ID" value="OJT06807.1"/>
    <property type="molecule type" value="Genomic_DNA"/>
</dbReference>
<name>A0A1M2VGV9_TRAPU</name>
<proteinExistence type="predicted"/>
<evidence type="ECO:0000256" key="1">
    <source>
        <dbReference type="SAM" id="MobiDB-lite"/>
    </source>
</evidence>
<dbReference type="Proteomes" id="UP000184267">
    <property type="component" value="Unassembled WGS sequence"/>
</dbReference>
<evidence type="ECO:0000313" key="2">
    <source>
        <dbReference type="EMBL" id="OJT06807.1"/>
    </source>
</evidence>